<name>A0ACB7TF68_HYAAI</name>
<accession>A0ACB7TF68</accession>
<protein>
    <submittedName>
        <fullName evidence="1">Uncharacterized protein</fullName>
    </submittedName>
</protein>
<dbReference type="Proteomes" id="UP000821845">
    <property type="component" value="Chromosome 1"/>
</dbReference>
<gene>
    <name evidence="1" type="ORF">HPB50_006025</name>
</gene>
<sequence>MKRCTWRFQTGNLGTAIAQYFGSEAGATLIVWPVWTRNVIVCGTHHVEVANKLARDFNLNMGSGSIPLWDHVKHNGEVCHGVITVRANEMTASLNGRMVWCEGELAFVQKLGTSNMVMLIFVGWRVPRYMHYNCECTIVREYKRTILVLPLWNHCSPDGQLPTS</sequence>
<proteinExistence type="predicted"/>
<organism evidence="1 2">
    <name type="scientific">Hyalomma asiaticum</name>
    <name type="common">Tick</name>
    <dbReference type="NCBI Taxonomy" id="266040"/>
    <lineage>
        <taxon>Eukaryota</taxon>
        <taxon>Metazoa</taxon>
        <taxon>Ecdysozoa</taxon>
        <taxon>Arthropoda</taxon>
        <taxon>Chelicerata</taxon>
        <taxon>Arachnida</taxon>
        <taxon>Acari</taxon>
        <taxon>Parasitiformes</taxon>
        <taxon>Ixodida</taxon>
        <taxon>Ixodoidea</taxon>
        <taxon>Ixodidae</taxon>
        <taxon>Hyalomminae</taxon>
        <taxon>Hyalomma</taxon>
    </lineage>
</organism>
<evidence type="ECO:0000313" key="2">
    <source>
        <dbReference type="Proteomes" id="UP000821845"/>
    </source>
</evidence>
<reference evidence="1" key="1">
    <citation type="submission" date="2020-05" db="EMBL/GenBank/DDBJ databases">
        <title>Large-scale comparative analyses of tick genomes elucidate their genetic diversity and vector capacities.</title>
        <authorList>
            <person name="Jia N."/>
            <person name="Wang J."/>
            <person name="Shi W."/>
            <person name="Du L."/>
            <person name="Sun Y."/>
            <person name="Zhan W."/>
            <person name="Jiang J."/>
            <person name="Wang Q."/>
            <person name="Zhang B."/>
            <person name="Ji P."/>
            <person name="Sakyi L.B."/>
            <person name="Cui X."/>
            <person name="Yuan T."/>
            <person name="Jiang B."/>
            <person name="Yang W."/>
            <person name="Lam T.T.-Y."/>
            <person name="Chang Q."/>
            <person name="Ding S."/>
            <person name="Wang X."/>
            <person name="Zhu J."/>
            <person name="Ruan X."/>
            <person name="Zhao L."/>
            <person name="Wei J."/>
            <person name="Que T."/>
            <person name="Du C."/>
            <person name="Cheng J."/>
            <person name="Dai P."/>
            <person name="Han X."/>
            <person name="Huang E."/>
            <person name="Gao Y."/>
            <person name="Liu J."/>
            <person name="Shao H."/>
            <person name="Ye R."/>
            <person name="Li L."/>
            <person name="Wei W."/>
            <person name="Wang X."/>
            <person name="Wang C."/>
            <person name="Yang T."/>
            <person name="Huo Q."/>
            <person name="Li W."/>
            <person name="Guo W."/>
            <person name="Chen H."/>
            <person name="Zhou L."/>
            <person name="Ni X."/>
            <person name="Tian J."/>
            <person name="Zhou Y."/>
            <person name="Sheng Y."/>
            <person name="Liu T."/>
            <person name="Pan Y."/>
            <person name="Xia L."/>
            <person name="Li J."/>
            <person name="Zhao F."/>
            <person name="Cao W."/>
        </authorList>
    </citation>
    <scope>NUCLEOTIDE SEQUENCE</scope>
    <source>
        <strain evidence="1">Hyas-2018</strain>
    </source>
</reference>
<dbReference type="EMBL" id="CM023481">
    <property type="protein sequence ID" value="KAH6944891.1"/>
    <property type="molecule type" value="Genomic_DNA"/>
</dbReference>
<comment type="caution">
    <text evidence="1">The sequence shown here is derived from an EMBL/GenBank/DDBJ whole genome shotgun (WGS) entry which is preliminary data.</text>
</comment>
<evidence type="ECO:0000313" key="1">
    <source>
        <dbReference type="EMBL" id="KAH6944891.1"/>
    </source>
</evidence>
<keyword evidence="2" id="KW-1185">Reference proteome</keyword>